<dbReference type="GeneID" id="80558099"/>
<dbReference type="CDD" id="cd07067">
    <property type="entry name" value="HP_PGM_like"/>
    <property type="match status" value="1"/>
</dbReference>
<sequence length="201" mass="23248">MVVIKIIRHSERLDFTHPLYWLICFGHHWSDSPLTNNGHEIAKLKGIELAKSGFDAKYIYTSPYSRTMATATEIQSSYPNSEIIIEHLLAEYQPYYKHRINLYPNGIPTEYSGTGTDFSYPEKYSSFKSRVKFIVSKLIEKHDDNIIIVTHGELLKVYINYIQTLYPDLLLDPVSVPYLTTLTFEFDKTSNIIIENSVTVE</sequence>
<keyword evidence="2" id="KW-1185">Reference proteome</keyword>
<dbReference type="Proteomes" id="UP001321479">
    <property type="component" value="Segment"/>
</dbReference>
<evidence type="ECO:0000313" key="1">
    <source>
        <dbReference type="EMBL" id="BCS82894.1"/>
    </source>
</evidence>
<accession>A0ABM7NRV8</accession>
<dbReference type="InterPro" id="IPR029033">
    <property type="entry name" value="His_PPase_superfam"/>
</dbReference>
<evidence type="ECO:0000313" key="2">
    <source>
        <dbReference type="Proteomes" id="UP001321479"/>
    </source>
</evidence>
<dbReference type="InterPro" id="IPR051710">
    <property type="entry name" value="Phosphatase_SH3-domain"/>
</dbReference>
<name>A0ABM7NRV8_9VIRU</name>
<dbReference type="PANTHER" id="PTHR16469">
    <property type="entry name" value="UBIQUITIN-ASSOCIATED AND SH3 DOMAIN-CONTAINING BA-RELATED"/>
    <property type="match status" value="1"/>
</dbReference>
<dbReference type="Pfam" id="PF00300">
    <property type="entry name" value="His_Phos_1"/>
    <property type="match status" value="1"/>
</dbReference>
<dbReference type="Gene3D" id="3.40.50.1240">
    <property type="entry name" value="Phosphoglycerate mutase-like"/>
    <property type="match status" value="1"/>
</dbReference>
<dbReference type="PANTHER" id="PTHR16469:SF27">
    <property type="entry name" value="UBIQUITIN-ASSOCIATED AND SH3 DOMAIN-CONTAINING BA-RELATED"/>
    <property type="match status" value="1"/>
</dbReference>
<dbReference type="InterPro" id="IPR013078">
    <property type="entry name" value="His_Pase_superF_clade-1"/>
</dbReference>
<organism evidence="1 2">
    <name type="scientific">Cotonvirus japonicus</name>
    <dbReference type="NCBI Taxonomy" id="2811091"/>
    <lineage>
        <taxon>Viruses</taxon>
        <taxon>Varidnaviria</taxon>
        <taxon>Bamfordvirae</taxon>
        <taxon>Nucleocytoviricota</taxon>
        <taxon>Megaviricetes</taxon>
        <taxon>Imitervirales</taxon>
        <taxon>Mimiviridae</taxon>
        <taxon>Megamimivirinae</taxon>
        <taxon>Cotonvirus</taxon>
        <taxon>Cotonvirus japonicum</taxon>
    </lineage>
</organism>
<reference evidence="1 2" key="1">
    <citation type="submission" date="2021-02" db="EMBL/GenBank/DDBJ databases">
        <title>Cotonvirus japonicus, which uses Golgi apparatus of host cells for its virion factory, phylogenetically links tailed tupanvirus and icosahedral mimivirus.</title>
        <authorList>
            <person name="Takahashi H."/>
            <person name="Fukaya S."/>
            <person name="Song C."/>
            <person name="Murata K."/>
            <person name="Takemura M."/>
        </authorList>
    </citation>
    <scope>NUCLEOTIDE SEQUENCE [LARGE SCALE GENOMIC DNA]</scope>
</reference>
<proteinExistence type="predicted"/>
<dbReference type="RefSeq" id="YP_010841502.1">
    <property type="nucleotide sequence ID" value="NC_079139.1"/>
</dbReference>
<protein>
    <submittedName>
        <fullName evidence="1">Phosphoglycerate mutase family protein</fullName>
    </submittedName>
</protein>
<dbReference type="SUPFAM" id="SSF53254">
    <property type="entry name" value="Phosphoglycerate mutase-like"/>
    <property type="match status" value="1"/>
</dbReference>
<dbReference type="EMBL" id="AP024483">
    <property type="protein sequence ID" value="BCS82894.1"/>
    <property type="molecule type" value="Genomic_DNA"/>
</dbReference>